<dbReference type="RefSeq" id="WP_251512053.1">
    <property type="nucleotide sequence ID" value="NZ_JAMBON010000004.1"/>
</dbReference>
<accession>A0ABW4HTR5</accession>
<dbReference type="EMBL" id="JBHUDE010000046">
    <property type="protein sequence ID" value="MFD1608105.1"/>
    <property type="molecule type" value="Genomic_DNA"/>
</dbReference>
<keyword evidence="1" id="KW-0472">Membrane</keyword>
<evidence type="ECO:0000313" key="2">
    <source>
        <dbReference type="EMBL" id="MFD1608105.1"/>
    </source>
</evidence>
<reference evidence="3" key="1">
    <citation type="journal article" date="2019" name="Int. J. Syst. Evol. Microbiol.">
        <title>The Global Catalogue of Microorganisms (GCM) 10K type strain sequencing project: providing services to taxonomists for standard genome sequencing and annotation.</title>
        <authorList>
            <consortium name="The Broad Institute Genomics Platform"/>
            <consortium name="The Broad Institute Genome Sequencing Center for Infectious Disease"/>
            <person name="Wu L."/>
            <person name="Ma J."/>
        </authorList>
    </citation>
    <scope>NUCLEOTIDE SEQUENCE [LARGE SCALE GENOMIC DNA]</scope>
    <source>
        <strain evidence="3">CGMCC 1.12376</strain>
    </source>
</reference>
<organism evidence="2 3">
    <name type="scientific">Oceanobacillus luteolus</name>
    <dbReference type="NCBI Taxonomy" id="1274358"/>
    <lineage>
        <taxon>Bacteria</taxon>
        <taxon>Bacillati</taxon>
        <taxon>Bacillota</taxon>
        <taxon>Bacilli</taxon>
        <taxon>Bacillales</taxon>
        <taxon>Bacillaceae</taxon>
        <taxon>Oceanobacillus</taxon>
    </lineage>
</organism>
<keyword evidence="1" id="KW-0812">Transmembrane</keyword>
<keyword evidence="1" id="KW-1133">Transmembrane helix</keyword>
<gene>
    <name evidence="2" type="ORF">ACFSBH_10605</name>
</gene>
<comment type="caution">
    <text evidence="2">The sequence shown here is derived from an EMBL/GenBank/DDBJ whole genome shotgun (WGS) entry which is preliminary data.</text>
</comment>
<keyword evidence="3" id="KW-1185">Reference proteome</keyword>
<feature type="transmembrane region" description="Helical" evidence="1">
    <location>
        <begin position="6"/>
        <end position="25"/>
    </location>
</feature>
<sequence length="62" mass="7330">MIIIFYGVFAFIVLSIFNTMTHSFCQRMELNEMRTKKVYKVINMIMVTMLVCSYLRILNVAV</sequence>
<evidence type="ECO:0000256" key="1">
    <source>
        <dbReference type="SAM" id="Phobius"/>
    </source>
</evidence>
<feature type="transmembrane region" description="Helical" evidence="1">
    <location>
        <begin position="37"/>
        <end position="57"/>
    </location>
</feature>
<protein>
    <submittedName>
        <fullName evidence="2">Uncharacterized protein</fullName>
    </submittedName>
</protein>
<proteinExistence type="predicted"/>
<dbReference type="Proteomes" id="UP001597221">
    <property type="component" value="Unassembled WGS sequence"/>
</dbReference>
<name>A0ABW4HTR5_9BACI</name>
<evidence type="ECO:0000313" key="3">
    <source>
        <dbReference type="Proteomes" id="UP001597221"/>
    </source>
</evidence>